<dbReference type="EMBL" id="BPLR01017196">
    <property type="protein sequence ID" value="GIY89363.1"/>
    <property type="molecule type" value="Genomic_DNA"/>
</dbReference>
<name>A0AAV4X450_CAEEX</name>
<comment type="caution">
    <text evidence="1">The sequence shown here is derived from an EMBL/GenBank/DDBJ whole genome shotgun (WGS) entry which is preliminary data.</text>
</comment>
<accession>A0AAV4X450</accession>
<evidence type="ECO:0000313" key="1">
    <source>
        <dbReference type="EMBL" id="GIY89363.1"/>
    </source>
</evidence>
<organism evidence="1 2">
    <name type="scientific">Caerostris extrusa</name>
    <name type="common">Bark spider</name>
    <name type="synonym">Caerostris bankana</name>
    <dbReference type="NCBI Taxonomy" id="172846"/>
    <lineage>
        <taxon>Eukaryota</taxon>
        <taxon>Metazoa</taxon>
        <taxon>Ecdysozoa</taxon>
        <taxon>Arthropoda</taxon>
        <taxon>Chelicerata</taxon>
        <taxon>Arachnida</taxon>
        <taxon>Araneae</taxon>
        <taxon>Araneomorphae</taxon>
        <taxon>Entelegynae</taxon>
        <taxon>Araneoidea</taxon>
        <taxon>Araneidae</taxon>
        <taxon>Caerostris</taxon>
    </lineage>
</organism>
<gene>
    <name evidence="1" type="ORF">CEXT_618841</name>
</gene>
<dbReference type="AlphaFoldDB" id="A0AAV4X450"/>
<evidence type="ECO:0000313" key="2">
    <source>
        <dbReference type="Proteomes" id="UP001054945"/>
    </source>
</evidence>
<keyword evidence="2" id="KW-1185">Reference proteome</keyword>
<dbReference type="Proteomes" id="UP001054945">
    <property type="component" value="Unassembled WGS sequence"/>
</dbReference>
<protein>
    <submittedName>
        <fullName evidence="1">Uncharacterized protein</fullName>
    </submittedName>
</protein>
<proteinExistence type="predicted"/>
<sequence length="86" mass="10108">MDKITFPPLSSLKLIYSNAAVTREKRAEQKDAFEKKKKKKAVFIAEAKQIKHSLRKGNIRKRESNPTREKKFCCSKYIWIFQSFIG</sequence>
<reference evidence="1 2" key="1">
    <citation type="submission" date="2021-06" db="EMBL/GenBank/DDBJ databases">
        <title>Caerostris extrusa draft genome.</title>
        <authorList>
            <person name="Kono N."/>
            <person name="Arakawa K."/>
        </authorList>
    </citation>
    <scope>NUCLEOTIDE SEQUENCE [LARGE SCALE GENOMIC DNA]</scope>
</reference>